<evidence type="ECO:0000313" key="1">
    <source>
        <dbReference type="EMBL" id="TKB51343.1"/>
    </source>
</evidence>
<dbReference type="EMBL" id="SWCI01000001">
    <property type="protein sequence ID" value="TKB51343.1"/>
    <property type="molecule type" value="Genomic_DNA"/>
</dbReference>
<dbReference type="AlphaFoldDB" id="A0A4U1BJ07"/>
<dbReference type="RefSeq" id="WP_136850811.1">
    <property type="nucleotide sequence ID" value="NZ_SWCI01000001.1"/>
</dbReference>
<protein>
    <submittedName>
        <fullName evidence="1">Uncharacterized protein</fullName>
    </submittedName>
</protein>
<gene>
    <name evidence="1" type="ORF">FCL40_01945</name>
</gene>
<accession>A0A4U1BJ07</accession>
<sequence>MTHSALNFARHTLLALPLLIGGCSNTGSFYIEPLTDATRVSTDSFGCYYDLERDCLKELAVWSEPGDRALQVTYFNHCPLRLVVKACVSQRDGGIHCQMIKLDRGTREALTVSDANGRYSAKFFGSEDPENDKLCELRVPGLVF</sequence>
<dbReference type="Proteomes" id="UP000305674">
    <property type="component" value="Unassembled WGS sequence"/>
</dbReference>
<keyword evidence="2" id="KW-1185">Reference proteome</keyword>
<reference evidence="1 2" key="1">
    <citation type="submission" date="2019-04" db="EMBL/GenBank/DDBJ databases">
        <authorList>
            <person name="Hwang J.C."/>
        </authorList>
    </citation>
    <scope>NUCLEOTIDE SEQUENCE [LARGE SCALE GENOMIC DNA]</scope>
    <source>
        <strain evidence="1 2">IMCC35001</strain>
    </source>
</reference>
<proteinExistence type="predicted"/>
<organism evidence="1 2">
    <name type="scientific">Ferrimonas sediminicola</name>
    <dbReference type="NCBI Taxonomy" id="2569538"/>
    <lineage>
        <taxon>Bacteria</taxon>
        <taxon>Pseudomonadati</taxon>
        <taxon>Pseudomonadota</taxon>
        <taxon>Gammaproteobacteria</taxon>
        <taxon>Alteromonadales</taxon>
        <taxon>Ferrimonadaceae</taxon>
        <taxon>Ferrimonas</taxon>
    </lineage>
</organism>
<name>A0A4U1BJ07_9GAMM</name>
<comment type="caution">
    <text evidence="1">The sequence shown here is derived from an EMBL/GenBank/DDBJ whole genome shotgun (WGS) entry which is preliminary data.</text>
</comment>
<evidence type="ECO:0000313" key="2">
    <source>
        <dbReference type="Proteomes" id="UP000305674"/>
    </source>
</evidence>